<evidence type="ECO:0008006" key="12">
    <source>
        <dbReference type="Google" id="ProtNLM"/>
    </source>
</evidence>
<feature type="transmembrane region" description="Helical" evidence="9">
    <location>
        <begin position="238"/>
        <end position="262"/>
    </location>
</feature>
<evidence type="ECO:0000256" key="5">
    <source>
        <dbReference type="ARBA" id="ARBA00022692"/>
    </source>
</evidence>
<feature type="transmembrane region" description="Helical" evidence="9">
    <location>
        <begin position="391"/>
        <end position="411"/>
    </location>
</feature>
<dbReference type="Pfam" id="PF01235">
    <property type="entry name" value="Na_Ala_symp"/>
    <property type="match status" value="1"/>
</dbReference>
<dbReference type="FunFam" id="1.20.1740.10:FF:000004">
    <property type="entry name" value="Sodium:alanine symporter family protein"/>
    <property type="match status" value="1"/>
</dbReference>
<dbReference type="EMBL" id="LIZX01000047">
    <property type="protein sequence ID" value="KPJ68633.1"/>
    <property type="molecule type" value="Genomic_DNA"/>
</dbReference>
<comment type="similarity">
    <text evidence="2 9">Belongs to the alanine or glycine:cation symporter (AGCS) (TC 2.A.25) family.</text>
</comment>
<feature type="transmembrane region" description="Helical" evidence="9">
    <location>
        <begin position="300"/>
        <end position="328"/>
    </location>
</feature>
<dbReference type="Proteomes" id="UP000051861">
    <property type="component" value="Unassembled WGS sequence"/>
</dbReference>
<feature type="transmembrane region" description="Helical" evidence="9">
    <location>
        <begin position="212"/>
        <end position="232"/>
    </location>
</feature>
<keyword evidence="5 9" id="KW-0812">Transmembrane</keyword>
<gene>
    <name evidence="10" type="ORF">AMJ44_06075</name>
</gene>
<evidence type="ECO:0000256" key="8">
    <source>
        <dbReference type="ARBA" id="ARBA00023136"/>
    </source>
</evidence>
<feature type="transmembrane region" description="Helical" evidence="9">
    <location>
        <begin position="12"/>
        <end position="33"/>
    </location>
</feature>
<name>A0A0S7Y304_UNCSA</name>
<keyword evidence="6 9" id="KW-0769">Symport</keyword>
<accession>A0A0S7Y304</accession>
<reference evidence="10 11" key="1">
    <citation type="journal article" date="2015" name="Microbiome">
        <title>Genomic resolution of linkages in carbon, nitrogen, and sulfur cycling among widespread estuary sediment bacteria.</title>
        <authorList>
            <person name="Baker B.J."/>
            <person name="Lazar C.S."/>
            <person name="Teske A.P."/>
            <person name="Dick G.J."/>
        </authorList>
    </citation>
    <scope>NUCLEOTIDE SEQUENCE [LARGE SCALE GENOMIC DNA]</scope>
    <source>
        <strain evidence="10">DG_54_3</strain>
    </source>
</reference>
<organism evidence="10 11">
    <name type="scientific">candidate division WOR-1 bacterium DG_54_3</name>
    <dbReference type="NCBI Taxonomy" id="1703775"/>
    <lineage>
        <taxon>Bacteria</taxon>
        <taxon>Bacillati</taxon>
        <taxon>Saganbacteria</taxon>
    </lineage>
</organism>
<evidence type="ECO:0000256" key="1">
    <source>
        <dbReference type="ARBA" id="ARBA00004651"/>
    </source>
</evidence>
<feature type="transmembrane region" description="Helical" evidence="9">
    <location>
        <begin position="97"/>
        <end position="121"/>
    </location>
</feature>
<evidence type="ECO:0000313" key="10">
    <source>
        <dbReference type="EMBL" id="KPJ68633.1"/>
    </source>
</evidence>
<evidence type="ECO:0000256" key="2">
    <source>
        <dbReference type="ARBA" id="ARBA00009261"/>
    </source>
</evidence>
<dbReference type="PANTHER" id="PTHR30330">
    <property type="entry name" value="AGSS FAMILY TRANSPORTER, SODIUM-ALANINE"/>
    <property type="match status" value="1"/>
</dbReference>
<dbReference type="NCBIfam" id="TIGR00835">
    <property type="entry name" value="agcS"/>
    <property type="match status" value="1"/>
</dbReference>
<dbReference type="PANTHER" id="PTHR30330:SF3">
    <property type="entry name" value="TRANSCRIPTIONAL REGULATOR, LRP FAMILY"/>
    <property type="match status" value="1"/>
</dbReference>
<dbReference type="InterPro" id="IPR001463">
    <property type="entry name" value="Na/Ala_symport"/>
</dbReference>
<dbReference type="AlphaFoldDB" id="A0A0S7Y304"/>
<evidence type="ECO:0000256" key="4">
    <source>
        <dbReference type="ARBA" id="ARBA00022475"/>
    </source>
</evidence>
<evidence type="ECO:0000256" key="6">
    <source>
        <dbReference type="ARBA" id="ARBA00022847"/>
    </source>
</evidence>
<feature type="transmembrane region" description="Helical" evidence="9">
    <location>
        <begin position="348"/>
        <end position="371"/>
    </location>
</feature>
<keyword evidence="8 9" id="KW-0472">Membrane</keyword>
<dbReference type="PRINTS" id="PR00175">
    <property type="entry name" value="NAALASMPORT"/>
</dbReference>
<sequence length="449" mass="47972">MEKISAQLELVQSYVGGLPLVVVLLATGIFLTIRYRFIQIKRFRHGLDLISGKYDDPKEAGDITHFQALSAALSATIGTGNIAGVATAIAAGGPAAIFWYWVTGILGMVNKFASAMLGLRYRVLHEDGSASGGPMYYLARGMGLKWLGFLFALFGAIASFGIGDMVQANSVAKPLEENLGVPTYITGGVIGVLVALVIIGGIRRIGKVASRIVPFMCACYVAGALIILILNIDKIPQAFGLIFKHVFTPTAAAGGFVGATVAQTMRFGVVRGLFSNEAGLGSASIAHSAAKTREPVREGLVAMLGPFFDTLIICTMTALVIIITGSWTSGLTSSPLSSYAFDLGLPGIGKWIVTFGLVFFAFSTMISWSYYGDRCTEYILGSKAVMPYRWIFVLCIPLGAIVKIDFVWRLSDITNGLMAFPNLIGIVGLSGVGAKLIKDYFSREQKPLR</sequence>
<keyword evidence="7 9" id="KW-1133">Transmembrane helix</keyword>
<feature type="transmembrane region" description="Helical" evidence="9">
    <location>
        <begin position="417"/>
        <end position="437"/>
    </location>
</feature>
<feature type="transmembrane region" description="Helical" evidence="9">
    <location>
        <begin position="142"/>
        <end position="162"/>
    </location>
</feature>
<keyword evidence="4 9" id="KW-1003">Cell membrane</keyword>
<protein>
    <recommendedName>
        <fullName evidence="12">Transporter</fullName>
    </recommendedName>
</protein>
<dbReference type="GO" id="GO:0005283">
    <property type="term" value="F:amino acid:sodium symporter activity"/>
    <property type="evidence" value="ECO:0007669"/>
    <property type="project" value="InterPro"/>
</dbReference>
<dbReference type="GO" id="GO:0005886">
    <property type="term" value="C:plasma membrane"/>
    <property type="evidence" value="ECO:0007669"/>
    <property type="project" value="UniProtKB-SubCell"/>
</dbReference>
<evidence type="ECO:0000256" key="7">
    <source>
        <dbReference type="ARBA" id="ARBA00022989"/>
    </source>
</evidence>
<dbReference type="Gene3D" id="1.20.1740.10">
    <property type="entry name" value="Amino acid/polyamine transporter I"/>
    <property type="match status" value="1"/>
</dbReference>
<evidence type="ECO:0000256" key="3">
    <source>
        <dbReference type="ARBA" id="ARBA00022448"/>
    </source>
</evidence>
<feature type="transmembrane region" description="Helical" evidence="9">
    <location>
        <begin position="182"/>
        <end position="200"/>
    </location>
</feature>
<evidence type="ECO:0000313" key="11">
    <source>
        <dbReference type="Proteomes" id="UP000051861"/>
    </source>
</evidence>
<comment type="caution">
    <text evidence="10">The sequence shown here is derived from an EMBL/GenBank/DDBJ whole genome shotgun (WGS) entry which is preliminary data.</text>
</comment>
<dbReference type="PATRIC" id="fig|1703775.3.peg.2281"/>
<proteinExistence type="inferred from homology"/>
<comment type="subcellular location">
    <subcellularLocation>
        <location evidence="1 9">Cell membrane</location>
        <topology evidence="1 9">Multi-pass membrane protein</topology>
    </subcellularLocation>
</comment>
<evidence type="ECO:0000256" key="9">
    <source>
        <dbReference type="RuleBase" id="RU363064"/>
    </source>
</evidence>
<feature type="transmembrane region" description="Helical" evidence="9">
    <location>
        <begin position="68"/>
        <end position="91"/>
    </location>
</feature>
<keyword evidence="3 9" id="KW-0813">Transport</keyword>